<organism evidence="2 3">
    <name type="scientific">Agaricus bisporus var. burnettii (strain JB137-S8 / ATCC MYA-4627 / FGSC 10392)</name>
    <name type="common">White button mushroom</name>
    <dbReference type="NCBI Taxonomy" id="597362"/>
    <lineage>
        <taxon>Eukaryota</taxon>
        <taxon>Fungi</taxon>
        <taxon>Dikarya</taxon>
        <taxon>Basidiomycota</taxon>
        <taxon>Agaricomycotina</taxon>
        <taxon>Agaricomycetes</taxon>
        <taxon>Agaricomycetidae</taxon>
        <taxon>Agaricales</taxon>
        <taxon>Agaricineae</taxon>
        <taxon>Agaricaceae</taxon>
        <taxon>Agaricus</taxon>
    </lineage>
</organism>
<dbReference type="KEGG" id="abp:AGABI1DRAFT59988"/>
<feature type="compositionally biased region" description="Polar residues" evidence="1">
    <location>
        <begin position="113"/>
        <end position="125"/>
    </location>
</feature>
<dbReference type="AlphaFoldDB" id="K5XUQ7"/>
<gene>
    <name evidence="2" type="ORF">AGABI1DRAFT_59988</name>
</gene>
<dbReference type="GeneID" id="18830307"/>
<sequence>MRKRYLTAFEREELEKAKRDEGREHPESPARGRSQATERGYAHSGSSTDRMSVDRRTTQTPSSAPASAMTLSHFRSPHAPALSPAGGDSIKVRQTGQEQHPSANGSEDRVISSAKSDSQTRNMGSAESAGAILKPDVRTKEVLPPWRPFGGIPGIWLLMNGSAKPEVFEHSFEISKEVASEWNLPRLSINGEPTTGSKFRIAQAPSRLSWKLKCVLAESVDSMRQRLEEPGTAENLIRELGQFQSHWPPGGRLIVEVNPTKVSGQTFYAKQLVSGVPFVELKQHIHEGTNRIRFIQLGDMSKYVFILYATYSASFPQA</sequence>
<dbReference type="OrthoDB" id="432299at2759"/>
<feature type="non-terminal residue" evidence="2">
    <location>
        <position position="1"/>
    </location>
</feature>
<feature type="compositionally biased region" description="Basic and acidic residues" evidence="1">
    <location>
        <begin position="9"/>
        <end position="30"/>
    </location>
</feature>
<evidence type="ECO:0000313" key="2">
    <source>
        <dbReference type="EMBL" id="EKM78845.1"/>
    </source>
</evidence>
<feature type="region of interest" description="Disordered" evidence="1">
    <location>
        <begin position="94"/>
        <end position="132"/>
    </location>
</feature>
<dbReference type="Proteomes" id="UP000008493">
    <property type="component" value="Unassembled WGS sequence"/>
</dbReference>
<name>K5XUQ7_AGABU</name>
<protein>
    <submittedName>
        <fullName evidence="2">Uncharacterized protein</fullName>
    </submittedName>
</protein>
<dbReference type="OMA" id="DEGREHP"/>
<dbReference type="eggNOG" id="ENOG502R0W6">
    <property type="taxonomic scope" value="Eukaryota"/>
</dbReference>
<proteinExistence type="predicted"/>
<accession>K5XUQ7</accession>
<keyword evidence="3" id="KW-1185">Reference proteome</keyword>
<dbReference type="HOGENOM" id="CLU_875907_0_0_1"/>
<dbReference type="RefSeq" id="XP_007330383.1">
    <property type="nucleotide sequence ID" value="XM_007330321.1"/>
</dbReference>
<reference evidence="3" key="1">
    <citation type="journal article" date="2012" name="Proc. Natl. Acad. Sci. U.S.A.">
        <title>Genome sequence of the button mushroom Agaricus bisporus reveals mechanisms governing adaptation to a humic-rich ecological niche.</title>
        <authorList>
            <person name="Morin E."/>
            <person name="Kohler A."/>
            <person name="Baker A.R."/>
            <person name="Foulongne-Oriol M."/>
            <person name="Lombard V."/>
            <person name="Nagy L.G."/>
            <person name="Ohm R.A."/>
            <person name="Patyshakuliyeva A."/>
            <person name="Brun A."/>
            <person name="Aerts A.L."/>
            <person name="Bailey A.M."/>
            <person name="Billette C."/>
            <person name="Coutinho P.M."/>
            <person name="Deakin G."/>
            <person name="Doddapaneni H."/>
            <person name="Floudas D."/>
            <person name="Grimwood J."/>
            <person name="Hilden K."/>
            <person name="Kuees U."/>
            <person name="LaButti K.M."/>
            <person name="Lapidus A."/>
            <person name="Lindquist E.A."/>
            <person name="Lucas S.M."/>
            <person name="Murat C."/>
            <person name="Riley R.W."/>
            <person name="Salamov A.A."/>
            <person name="Schmutz J."/>
            <person name="Subramanian V."/>
            <person name="Woesten H.A.B."/>
            <person name="Xu J."/>
            <person name="Eastwood D.C."/>
            <person name="Foster G.D."/>
            <person name="Sonnenberg A.S."/>
            <person name="Cullen D."/>
            <person name="de Vries R.P."/>
            <person name="Lundell T."/>
            <person name="Hibbett D.S."/>
            <person name="Henrissat B."/>
            <person name="Burton K.S."/>
            <person name="Kerrigan R.W."/>
            <person name="Challen M.P."/>
            <person name="Grigoriev I.V."/>
            <person name="Martin F."/>
        </authorList>
    </citation>
    <scope>NUCLEOTIDE SEQUENCE [LARGE SCALE GENOMIC DNA]</scope>
    <source>
        <strain evidence="3">JB137-S8 / ATCC MYA-4627 / FGSC 10392</strain>
    </source>
</reference>
<dbReference type="InParanoid" id="K5XUQ7"/>
<dbReference type="EMBL" id="JH971391">
    <property type="protein sequence ID" value="EKM78845.1"/>
    <property type="molecule type" value="Genomic_DNA"/>
</dbReference>
<feature type="region of interest" description="Disordered" evidence="1">
    <location>
        <begin position="1"/>
        <end position="71"/>
    </location>
</feature>
<feature type="compositionally biased region" description="Polar residues" evidence="1">
    <location>
        <begin position="94"/>
        <end position="105"/>
    </location>
</feature>
<evidence type="ECO:0000256" key="1">
    <source>
        <dbReference type="SAM" id="MobiDB-lite"/>
    </source>
</evidence>
<evidence type="ECO:0000313" key="3">
    <source>
        <dbReference type="Proteomes" id="UP000008493"/>
    </source>
</evidence>